<dbReference type="PANTHER" id="PTHR24347">
    <property type="entry name" value="SERINE/THREONINE-PROTEIN KINASE"/>
    <property type="match status" value="1"/>
</dbReference>
<dbReference type="InterPro" id="IPR011009">
    <property type="entry name" value="Kinase-like_dom_sf"/>
</dbReference>
<keyword evidence="1 3" id="KW-0547">Nucleotide-binding</keyword>
<dbReference type="AlphaFoldDB" id="A0A7R9ZZT5"/>
<organism evidence="6">
    <name type="scientific">Pyrodinium bahamense</name>
    <dbReference type="NCBI Taxonomy" id="73915"/>
    <lineage>
        <taxon>Eukaryota</taxon>
        <taxon>Sar</taxon>
        <taxon>Alveolata</taxon>
        <taxon>Dinophyceae</taxon>
        <taxon>Gonyaulacales</taxon>
        <taxon>Pyrocystaceae</taxon>
        <taxon>Pyrodinium</taxon>
    </lineage>
</organism>
<evidence type="ECO:0000256" key="4">
    <source>
        <dbReference type="RuleBase" id="RU000304"/>
    </source>
</evidence>
<dbReference type="PROSITE" id="PS00107">
    <property type="entry name" value="PROTEIN_KINASE_ATP"/>
    <property type="match status" value="1"/>
</dbReference>
<feature type="binding site" evidence="3">
    <location>
        <position position="62"/>
    </location>
    <ligand>
        <name>ATP</name>
        <dbReference type="ChEBI" id="CHEBI:30616"/>
    </ligand>
</feature>
<gene>
    <name evidence="6" type="ORF">PBAH0796_LOCUS4427</name>
</gene>
<dbReference type="GO" id="GO:0004674">
    <property type="term" value="F:protein serine/threonine kinase activity"/>
    <property type="evidence" value="ECO:0007669"/>
    <property type="project" value="UniProtKB-KW"/>
</dbReference>
<protein>
    <recommendedName>
        <fullName evidence="5">Protein kinase domain-containing protein</fullName>
    </recommendedName>
</protein>
<dbReference type="Gene3D" id="1.10.510.10">
    <property type="entry name" value="Transferase(Phosphotransferase) domain 1"/>
    <property type="match status" value="1"/>
</dbReference>
<keyword evidence="4" id="KW-0808">Transferase</keyword>
<keyword evidence="4" id="KW-0418">Kinase</keyword>
<dbReference type="InterPro" id="IPR000719">
    <property type="entry name" value="Prot_kinase_dom"/>
</dbReference>
<keyword evidence="4" id="KW-0723">Serine/threonine-protein kinase</keyword>
<proteinExistence type="inferred from homology"/>
<dbReference type="SUPFAM" id="SSF56112">
    <property type="entry name" value="Protein kinase-like (PK-like)"/>
    <property type="match status" value="1"/>
</dbReference>
<dbReference type="Pfam" id="PF00069">
    <property type="entry name" value="Pkinase"/>
    <property type="match status" value="1"/>
</dbReference>
<dbReference type="EMBL" id="HBEG01007505">
    <property type="protein sequence ID" value="CAD8348688.1"/>
    <property type="molecule type" value="Transcribed_RNA"/>
</dbReference>
<comment type="similarity">
    <text evidence="4">Belongs to the protein kinase superfamily.</text>
</comment>
<accession>A0A7R9ZZT5</accession>
<evidence type="ECO:0000313" key="6">
    <source>
        <dbReference type="EMBL" id="CAD8348688.1"/>
    </source>
</evidence>
<dbReference type="GO" id="GO:0005524">
    <property type="term" value="F:ATP binding"/>
    <property type="evidence" value="ECO:0007669"/>
    <property type="project" value="UniProtKB-UniRule"/>
</dbReference>
<dbReference type="InterPro" id="IPR017441">
    <property type="entry name" value="Protein_kinase_ATP_BS"/>
</dbReference>
<dbReference type="PROSITE" id="PS00108">
    <property type="entry name" value="PROTEIN_KINASE_ST"/>
    <property type="match status" value="1"/>
</dbReference>
<evidence type="ECO:0000256" key="3">
    <source>
        <dbReference type="PROSITE-ProRule" id="PRU10141"/>
    </source>
</evidence>
<dbReference type="PROSITE" id="PS50011">
    <property type="entry name" value="PROTEIN_KINASE_DOM"/>
    <property type="match status" value="1"/>
</dbReference>
<keyword evidence="2 3" id="KW-0067">ATP-binding</keyword>
<feature type="domain" description="Protein kinase" evidence="5">
    <location>
        <begin position="28"/>
        <end position="326"/>
    </location>
</feature>
<evidence type="ECO:0000256" key="2">
    <source>
        <dbReference type="ARBA" id="ARBA00022840"/>
    </source>
</evidence>
<reference evidence="6" key="1">
    <citation type="submission" date="2021-01" db="EMBL/GenBank/DDBJ databases">
        <authorList>
            <person name="Corre E."/>
            <person name="Pelletier E."/>
            <person name="Niang G."/>
            <person name="Scheremetjew M."/>
            <person name="Finn R."/>
            <person name="Kale V."/>
            <person name="Holt S."/>
            <person name="Cochrane G."/>
            <person name="Meng A."/>
            <person name="Brown T."/>
            <person name="Cohen L."/>
        </authorList>
    </citation>
    <scope>NUCLEOTIDE SEQUENCE</scope>
    <source>
        <strain evidence="6">Pbaha01</strain>
    </source>
</reference>
<evidence type="ECO:0000256" key="1">
    <source>
        <dbReference type="ARBA" id="ARBA00022741"/>
    </source>
</evidence>
<dbReference type="SMART" id="SM00220">
    <property type="entry name" value="S_TKc"/>
    <property type="match status" value="1"/>
</dbReference>
<evidence type="ECO:0000259" key="5">
    <source>
        <dbReference type="PROSITE" id="PS50011"/>
    </source>
</evidence>
<name>A0A7R9ZZT5_9DINO</name>
<dbReference type="InterPro" id="IPR008271">
    <property type="entry name" value="Ser/Thr_kinase_AS"/>
</dbReference>
<sequence>MWLQCYQGRPCDEEGVEEIQCRGVHDKYTIGDLIGHGGFGEVRLCTLRRDVEASCVDEFAVKIIDLYSDSLQQCESVLTTAEEAEILASLQHPHIIQVLDVFDGDRFLYVVMELIRGGELFTAISQSSIDIREEDIARIAAQLLEAIRYLHHRHIVHRDVKAENLLLTEPPGRAGLRGAVKLIDFGLAVRVRGDCCQLFEEDAKQLTLVCGTPQYCAPEMWTAGHPDVPPEWLDLYGTFYGPKVDVWAAGVVVYLALFGGYPYNGSNALKVMASSCSPKQSPSFRPERHAPGYQASAPSVAFVRRLLVKDQEDRPTARRALMDPWLPCWDDDPVQLPPLHSDTMVAPPNTVIRHAVRPLVPAEVRAVPATVAGGQVWFKG</sequence>